<evidence type="ECO:0000259" key="1">
    <source>
        <dbReference type="Pfam" id="PF09820"/>
    </source>
</evidence>
<evidence type="ECO:0000313" key="2">
    <source>
        <dbReference type="EMBL" id="RGC10290.1"/>
    </source>
</evidence>
<name>A0A3E2VIW1_CLOIN</name>
<dbReference type="PANTHER" id="PTHR34825">
    <property type="entry name" value="CONSERVED PROTEIN, WITH A WEAK D-GALACTARATE DEHYDRATASE/ALTRONATE HYDROLASE DOMAIN"/>
    <property type="match status" value="1"/>
</dbReference>
<dbReference type="InterPro" id="IPR018631">
    <property type="entry name" value="AAA-ATPase-like_dom"/>
</dbReference>
<comment type="caution">
    <text evidence="2">The sequence shown here is derived from an EMBL/GenBank/DDBJ whole genome shotgun (WGS) entry which is preliminary data.</text>
</comment>
<dbReference type="RefSeq" id="WP_117444749.1">
    <property type="nucleotide sequence ID" value="NZ_JAJFEN010000053.1"/>
</dbReference>
<evidence type="ECO:0000313" key="3">
    <source>
        <dbReference type="Proteomes" id="UP000260025"/>
    </source>
</evidence>
<dbReference type="EMBL" id="QVEV01000048">
    <property type="protein sequence ID" value="RGC10290.1"/>
    <property type="molecule type" value="Genomic_DNA"/>
</dbReference>
<organism evidence="2 3">
    <name type="scientific">Clostridium innocuum</name>
    <dbReference type="NCBI Taxonomy" id="1522"/>
    <lineage>
        <taxon>Bacteria</taxon>
        <taxon>Bacillati</taxon>
        <taxon>Bacillota</taxon>
        <taxon>Clostridia</taxon>
        <taxon>Eubacteriales</taxon>
        <taxon>Clostridiaceae</taxon>
        <taxon>Clostridium</taxon>
    </lineage>
</organism>
<dbReference type="OrthoDB" id="9766673at2"/>
<reference evidence="2 3" key="1">
    <citation type="submission" date="2018-08" db="EMBL/GenBank/DDBJ databases">
        <title>A genome reference for cultivated species of the human gut microbiota.</title>
        <authorList>
            <person name="Zou Y."/>
            <person name="Xue W."/>
            <person name="Luo G."/>
        </authorList>
    </citation>
    <scope>NUCLEOTIDE SEQUENCE [LARGE SCALE GENOMIC DNA]</scope>
    <source>
        <strain evidence="2 3">OF01-2LB</strain>
    </source>
</reference>
<dbReference type="Pfam" id="PF09820">
    <property type="entry name" value="AAA-ATPase_like"/>
    <property type="match status" value="1"/>
</dbReference>
<gene>
    <name evidence="2" type="ORF">DXA38_20165</name>
</gene>
<proteinExistence type="predicted"/>
<dbReference type="Proteomes" id="UP000260025">
    <property type="component" value="Unassembled WGS sequence"/>
</dbReference>
<protein>
    <recommendedName>
        <fullName evidence="1">AAA-ATPase-like domain-containing protein</fullName>
    </recommendedName>
</protein>
<sequence length="548" mass="64522">MKRLPIGVEDFKKMIDKNFYYIDKTDFINDVLHEEVVLYTRPRRFGKTLNMSTLYYFFSIKQKENAYLFNGLNIMKRCDAAQHLNKYPVIMISLKEMKQTTFEKQLEMYSIFIRDIIRRNQELLESEQINAIDKELLTAYYMGTKNEVSLQTALKFLCECLQQHYHQNVILLIDEYDVPLQSAYLNGYYDQMVEFLRNVFSAALKTNDVLEKGVLTGCLRIAKESIFTGLNNFKVNSIFDGDENQQFGFLQNEIDILLQKYDALEYRNHMKEWYDGYQFGGCDVYNPWSVLMYMDRLTNSNNKSPESFWANTSGNDVIYRFIQQGNAEMKQDFDTLSSGGMIEKTIKPELTYRELDDTDNLYSFLLFTGYLKAIGKTDTNTYQLMIPNKEIQYIYTTIFKEWFKQQIKSYQASFLEALLQEHVEEANEILNTVLFQSLSYFDYDEKYYHGFLNGMLQGKGSYRIVSNLESGFGRWDLAVLPAYYKKRGLLFELKVAKRDEDVEKSAELAIQQIKEKQYIEGLHRKGYSDILGYGIAFYKKTCMIKKVK</sequence>
<accession>A0A3E2VIW1</accession>
<feature type="domain" description="AAA-ATPase-like" evidence="1">
    <location>
        <begin position="5"/>
        <end position="227"/>
    </location>
</feature>
<dbReference type="AlphaFoldDB" id="A0A3E2VIW1"/>
<dbReference type="PANTHER" id="PTHR34825:SF1">
    <property type="entry name" value="AAA-ATPASE-LIKE DOMAIN-CONTAINING PROTEIN"/>
    <property type="match status" value="1"/>
</dbReference>
<dbReference type="InterPro" id="IPR012547">
    <property type="entry name" value="PDDEXK_9"/>
</dbReference>
<dbReference type="Pfam" id="PF08011">
    <property type="entry name" value="PDDEXK_9"/>
    <property type="match status" value="1"/>
</dbReference>